<dbReference type="PANTHER" id="PTHR10050">
    <property type="entry name" value="DOLICHYL-PHOSPHATE-MANNOSE--PROTEIN MANNOSYLTRANSFERASE"/>
    <property type="match status" value="1"/>
</dbReference>
<evidence type="ECO:0000259" key="12">
    <source>
        <dbReference type="Pfam" id="PF13231"/>
    </source>
</evidence>
<dbReference type="Pfam" id="PF02366">
    <property type="entry name" value="PMT"/>
    <property type="match status" value="1"/>
</dbReference>
<comment type="subcellular location">
    <subcellularLocation>
        <location evidence="10">Cell membrane</location>
    </subcellularLocation>
    <subcellularLocation>
        <location evidence="1">Endomembrane system</location>
        <topology evidence="1">Multi-pass membrane protein</topology>
    </subcellularLocation>
</comment>
<reference evidence="14 15" key="1">
    <citation type="submission" date="2018-11" db="EMBL/GenBank/DDBJ databases">
        <title>Sequencing the genomes of 1000 actinobacteria strains.</title>
        <authorList>
            <person name="Klenk H.-P."/>
        </authorList>
    </citation>
    <scope>NUCLEOTIDE SEQUENCE [LARGE SCALE GENOMIC DNA]</scope>
    <source>
        <strain evidence="14 15">DSM 11294</strain>
    </source>
</reference>
<feature type="domain" description="Protein O-mannosyl-transferase C-terminal four TM" evidence="13">
    <location>
        <begin position="358"/>
        <end position="559"/>
    </location>
</feature>
<sequence length="560" mass="61924">MTSALPETALSREDTLRARLGLRPAGERLSPTLRLWGWIAPLAIAVLAGVLRFVRLDHPGRLIFDETYYVKQAYSLLSMGYEGRWGGEDDDRADIDARFSAGNTSDLTQRADNVVHPPLGKWLIAVGLRIFGHDNGWGWRFSTALAGTLAVLLLARLALRLFGSIALASTAGLLLALDGVHLTLSRTGLLDVFLSTLVLLGLWCVVRDRETSRATLARHHAQAAAPADQGAVGAEVQRETPTAGAGVRWWLIAAGVALGAACAVKWSGIYAVAVFGVLAYVWDASARRSLGEPRWLLASVWRGGIPAFLALVPTAALTYVAGWASWFLSPGARRRQWAAELREAGEEVPRSWLPDAVNSWWEYHRSTWEFHTGLDSEHTYMSHPLQWLVQHRPVSFYWPDLGPRAQECGAERCVESIVNLGNPVLWWCAAAALPPLVVLATLGRDWRAWAIVAGYAAMFVPWLAYPDRTVFNFYSVAFVPYVVLALTFTLGWLTGLLGPPEHTRGWESPRIGGSGRWRYAPLAAVLALSVAAAVFFWPIWTGEPMAYEAWQWRMWLPSWI</sequence>
<evidence type="ECO:0000256" key="6">
    <source>
        <dbReference type="ARBA" id="ARBA00022692"/>
    </source>
</evidence>
<feature type="transmembrane region" description="Helical" evidence="10">
    <location>
        <begin position="35"/>
        <end position="54"/>
    </location>
</feature>
<feature type="transmembrane region" description="Helical" evidence="10">
    <location>
        <begin position="189"/>
        <end position="206"/>
    </location>
</feature>
<evidence type="ECO:0000256" key="1">
    <source>
        <dbReference type="ARBA" id="ARBA00004127"/>
    </source>
</evidence>
<gene>
    <name evidence="14" type="ORF">EDD31_0624</name>
</gene>
<evidence type="ECO:0000256" key="8">
    <source>
        <dbReference type="ARBA" id="ARBA00023136"/>
    </source>
</evidence>
<dbReference type="RefSeq" id="WP_211336039.1">
    <property type="nucleotide sequence ID" value="NZ_RKHK01000001.1"/>
</dbReference>
<feature type="transmembrane region" description="Helical" evidence="10">
    <location>
        <begin position="303"/>
        <end position="328"/>
    </location>
</feature>
<dbReference type="InterPro" id="IPR032421">
    <property type="entry name" value="PMT_4TMC"/>
</dbReference>
<feature type="transmembrane region" description="Helical" evidence="10">
    <location>
        <begin position="471"/>
        <end position="498"/>
    </location>
</feature>
<evidence type="ECO:0000313" key="15">
    <source>
        <dbReference type="Proteomes" id="UP000280668"/>
    </source>
</evidence>
<proteinExistence type="inferred from homology"/>
<name>A0A3N2BB19_9MICO</name>
<keyword evidence="5 10" id="KW-0808">Transferase</keyword>
<organism evidence="14 15">
    <name type="scientific">Bogoriella caseilytica</name>
    <dbReference type="NCBI Taxonomy" id="56055"/>
    <lineage>
        <taxon>Bacteria</taxon>
        <taxon>Bacillati</taxon>
        <taxon>Actinomycetota</taxon>
        <taxon>Actinomycetes</taxon>
        <taxon>Micrococcales</taxon>
        <taxon>Bogoriellaceae</taxon>
        <taxon>Bogoriella</taxon>
    </lineage>
</organism>
<evidence type="ECO:0000313" key="14">
    <source>
        <dbReference type="EMBL" id="ROR72274.1"/>
    </source>
</evidence>
<dbReference type="GO" id="GO:0004169">
    <property type="term" value="F:dolichyl-phosphate-mannose-protein mannosyltransferase activity"/>
    <property type="evidence" value="ECO:0007669"/>
    <property type="project" value="UniProtKB-UniRule"/>
</dbReference>
<evidence type="ECO:0000256" key="5">
    <source>
        <dbReference type="ARBA" id="ARBA00022679"/>
    </source>
</evidence>
<keyword evidence="6 10" id="KW-0812">Transmembrane</keyword>
<evidence type="ECO:0000256" key="3">
    <source>
        <dbReference type="ARBA" id="ARBA00007222"/>
    </source>
</evidence>
<feature type="transmembrane region" description="Helical" evidence="10">
    <location>
        <begin position="519"/>
        <end position="540"/>
    </location>
</feature>
<feature type="domain" description="ArnT-like N-terminal" evidence="11">
    <location>
        <begin position="247"/>
        <end position="280"/>
    </location>
</feature>
<evidence type="ECO:0000256" key="9">
    <source>
        <dbReference type="ARBA" id="ARBA00093617"/>
    </source>
</evidence>
<dbReference type="InterPro" id="IPR027005">
    <property type="entry name" value="PMT-like"/>
</dbReference>
<keyword evidence="7 10" id="KW-1133">Transmembrane helix</keyword>
<dbReference type="EC" id="2.4.1.-" evidence="10"/>
<keyword evidence="15" id="KW-1185">Reference proteome</keyword>
<dbReference type="UniPathway" id="UPA00378"/>
<keyword evidence="10" id="KW-1003">Cell membrane</keyword>
<dbReference type="GO" id="GO:0005886">
    <property type="term" value="C:plasma membrane"/>
    <property type="evidence" value="ECO:0007669"/>
    <property type="project" value="UniProtKB-SubCell"/>
</dbReference>
<feature type="transmembrane region" description="Helical" evidence="10">
    <location>
        <begin position="249"/>
        <end position="282"/>
    </location>
</feature>
<dbReference type="Proteomes" id="UP000280668">
    <property type="component" value="Unassembled WGS sequence"/>
</dbReference>
<feature type="transmembrane region" description="Helical" evidence="10">
    <location>
        <begin position="161"/>
        <end position="177"/>
    </location>
</feature>
<dbReference type="Pfam" id="PF13231">
    <property type="entry name" value="PMT_2"/>
    <property type="match status" value="1"/>
</dbReference>
<dbReference type="InterPro" id="IPR003342">
    <property type="entry name" value="ArnT-like_N"/>
</dbReference>
<evidence type="ECO:0000259" key="13">
    <source>
        <dbReference type="Pfam" id="PF16192"/>
    </source>
</evidence>
<evidence type="ECO:0000256" key="7">
    <source>
        <dbReference type="ARBA" id="ARBA00022989"/>
    </source>
</evidence>
<dbReference type="PANTHER" id="PTHR10050:SF46">
    <property type="entry name" value="PROTEIN O-MANNOSYL-TRANSFERASE 2"/>
    <property type="match status" value="1"/>
</dbReference>
<evidence type="ECO:0000256" key="10">
    <source>
        <dbReference type="RuleBase" id="RU367007"/>
    </source>
</evidence>
<dbReference type="EMBL" id="RKHK01000001">
    <property type="protein sequence ID" value="ROR72274.1"/>
    <property type="molecule type" value="Genomic_DNA"/>
</dbReference>
<feature type="transmembrane region" description="Helical" evidence="10">
    <location>
        <begin position="449"/>
        <end position="465"/>
    </location>
</feature>
<accession>A0A3N2BB19</accession>
<comment type="pathway">
    <text evidence="2 10">Protein modification; protein glycosylation.</text>
</comment>
<comment type="similarity">
    <text evidence="3 10">Belongs to the glycosyltransferase 39 family.</text>
</comment>
<keyword evidence="8 10" id="KW-0472">Membrane</keyword>
<comment type="function">
    <text evidence="10">Protein O-mannosyltransferase that catalyzes the transfer of a single mannose residue from a polyprenol phospho-mannosyl lipidic donor to the hydroxyl group of selected serine and threonine residues in acceptor proteins.</text>
</comment>
<evidence type="ECO:0000259" key="11">
    <source>
        <dbReference type="Pfam" id="PF02366"/>
    </source>
</evidence>
<dbReference type="AlphaFoldDB" id="A0A3N2BB19"/>
<evidence type="ECO:0000256" key="4">
    <source>
        <dbReference type="ARBA" id="ARBA00022676"/>
    </source>
</evidence>
<dbReference type="InterPro" id="IPR038731">
    <property type="entry name" value="RgtA/B/C-like"/>
</dbReference>
<feature type="domain" description="Glycosyltransferase RgtA/B/C/D-like" evidence="12">
    <location>
        <begin position="116"/>
        <end position="209"/>
    </location>
</feature>
<protein>
    <recommendedName>
        <fullName evidence="9 10">Polyprenol-phosphate-mannose--protein mannosyltransferase</fullName>
        <ecNumber evidence="10">2.4.1.-</ecNumber>
    </recommendedName>
</protein>
<dbReference type="GO" id="GO:0012505">
    <property type="term" value="C:endomembrane system"/>
    <property type="evidence" value="ECO:0007669"/>
    <property type="project" value="UniProtKB-SubCell"/>
</dbReference>
<comment type="caution">
    <text evidence="14">The sequence shown here is derived from an EMBL/GenBank/DDBJ whole genome shotgun (WGS) entry which is preliminary data.</text>
</comment>
<keyword evidence="4 10" id="KW-0328">Glycosyltransferase</keyword>
<evidence type="ECO:0000256" key="2">
    <source>
        <dbReference type="ARBA" id="ARBA00004922"/>
    </source>
</evidence>
<dbReference type="Pfam" id="PF16192">
    <property type="entry name" value="PMT_4TMC"/>
    <property type="match status" value="1"/>
</dbReference>